<evidence type="ECO:0000313" key="4">
    <source>
        <dbReference type="Proteomes" id="UP001629244"/>
    </source>
</evidence>
<dbReference type="RefSeq" id="WP_408077366.1">
    <property type="nucleotide sequence ID" value="NZ_JBELQC010000001.1"/>
</dbReference>
<dbReference type="Gene3D" id="1.20.1250.20">
    <property type="entry name" value="MFS general substrate transporter like domains"/>
    <property type="match status" value="2"/>
</dbReference>
<dbReference type="PANTHER" id="PTHR11328">
    <property type="entry name" value="MAJOR FACILITATOR SUPERFAMILY DOMAIN-CONTAINING PROTEIN"/>
    <property type="match status" value="1"/>
</dbReference>
<feature type="transmembrane region" description="Helical" evidence="2">
    <location>
        <begin position="188"/>
        <end position="208"/>
    </location>
</feature>
<feature type="transmembrane region" description="Helical" evidence="2">
    <location>
        <begin position="270"/>
        <end position="291"/>
    </location>
</feature>
<feature type="transmembrane region" description="Helical" evidence="2">
    <location>
        <begin position="237"/>
        <end position="264"/>
    </location>
</feature>
<dbReference type="InterPro" id="IPR001927">
    <property type="entry name" value="Na/Gal_symport"/>
</dbReference>
<feature type="transmembrane region" description="Helical" evidence="2">
    <location>
        <begin position="117"/>
        <end position="140"/>
    </location>
</feature>
<dbReference type="Pfam" id="PF13347">
    <property type="entry name" value="MFS_2"/>
    <property type="match status" value="1"/>
</dbReference>
<dbReference type="Proteomes" id="UP001629244">
    <property type="component" value="Unassembled WGS sequence"/>
</dbReference>
<proteinExistence type="inferred from homology"/>
<feature type="transmembrane region" description="Helical" evidence="2">
    <location>
        <begin position="368"/>
        <end position="392"/>
    </location>
</feature>
<evidence type="ECO:0000313" key="3">
    <source>
        <dbReference type="EMBL" id="MFL9840428.1"/>
    </source>
</evidence>
<feature type="transmembrane region" description="Helical" evidence="2">
    <location>
        <begin position="49"/>
        <end position="76"/>
    </location>
</feature>
<comment type="caution">
    <text evidence="3">The sequence shown here is derived from an EMBL/GenBank/DDBJ whole genome shotgun (WGS) entry which is preliminary data.</text>
</comment>
<feature type="transmembrane region" description="Helical" evidence="2">
    <location>
        <begin position="21"/>
        <end position="43"/>
    </location>
</feature>
<dbReference type="PANTHER" id="PTHR11328:SF24">
    <property type="entry name" value="MAJOR FACILITATOR SUPERFAMILY (MFS) PROFILE DOMAIN-CONTAINING PROTEIN"/>
    <property type="match status" value="1"/>
</dbReference>
<dbReference type="InterPro" id="IPR039672">
    <property type="entry name" value="MFS_2"/>
</dbReference>
<organism evidence="3 4">
    <name type="scientific">Sphingomonas plantiphila</name>
    <dbReference type="NCBI Taxonomy" id="3163295"/>
    <lineage>
        <taxon>Bacteria</taxon>
        <taxon>Pseudomonadati</taxon>
        <taxon>Pseudomonadota</taxon>
        <taxon>Alphaproteobacteria</taxon>
        <taxon>Sphingomonadales</taxon>
        <taxon>Sphingomonadaceae</taxon>
        <taxon>Sphingomonas</taxon>
    </lineage>
</organism>
<evidence type="ECO:0000256" key="2">
    <source>
        <dbReference type="SAM" id="Phobius"/>
    </source>
</evidence>
<dbReference type="EMBL" id="JBELQC010000001">
    <property type="protein sequence ID" value="MFL9840428.1"/>
    <property type="molecule type" value="Genomic_DNA"/>
</dbReference>
<protein>
    <submittedName>
        <fullName evidence="3">Glycoside-pentoside-hexuronide (GPH):cation symporter</fullName>
    </submittedName>
</protein>
<keyword evidence="4" id="KW-1185">Reference proteome</keyword>
<feature type="transmembrane region" description="Helical" evidence="2">
    <location>
        <begin position="303"/>
        <end position="321"/>
    </location>
</feature>
<sequence>MAETVAGAAGVRLSLTERLSYGFGDFGYSLAYNMAGAFLLFYYTNVAMLPAAAVGTIFLAARLLDAVVDILVGIAVDKTRTRWGRTRPYFLFTAIPYALVLVLVFSVPDWSENAKLIYAFLTFKALGILMSLGSIPYTALMPMMTTDTSQRLKLGGMRSIGTSVSVILGTAATMPLVGLFGGGNQQRGFQATAILFAGLSLIALFMLFRNCKERFDDGSSPRFAVLPAIGEMLRNRAWLICFAFTLLYFVRFGTMISLTAFFAIDVLGHPWMISILLPAISGTLLIAAFIAPPILSRTGIRKGCFGAIVLAIALFAALPLAEAQPPLFLALYIAASVATSVTITGIFTMAAEAVDYHEALFGTRNEGLLSSGISLATKIGMAVGTAAIAYSLAAAGYVPTAVSETARQTIRWSYYGWPIALLALQAIVVLGWPMHARHTARPDASAEPAAA</sequence>
<keyword evidence="2" id="KW-1133">Transmembrane helix</keyword>
<reference evidence="3 4" key="1">
    <citation type="submission" date="2024-06" db="EMBL/GenBank/DDBJ databases">
        <authorList>
            <person name="Kaempfer P."/>
            <person name="Viver T."/>
        </authorList>
    </citation>
    <scope>NUCLEOTIDE SEQUENCE [LARGE SCALE GENOMIC DNA]</scope>
    <source>
        <strain evidence="3 4">ST-64</strain>
    </source>
</reference>
<feature type="transmembrane region" description="Helical" evidence="2">
    <location>
        <begin position="88"/>
        <end position="105"/>
    </location>
</feature>
<comment type="similarity">
    <text evidence="1">Belongs to the sodium:galactoside symporter (TC 2.A.2) family.</text>
</comment>
<dbReference type="InterPro" id="IPR036259">
    <property type="entry name" value="MFS_trans_sf"/>
</dbReference>
<keyword evidence="2" id="KW-0812">Transmembrane</keyword>
<evidence type="ECO:0000256" key="1">
    <source>
        <dbReference type="ARBA" id="ARBA00009617"/>
    </source>
</evidence>
<keyword evidence="2" id="KW-0472">Membrane</keyword>
<feature type="transmembrane region" description="Helical" evidence="2">
    <location>
        <begin position="327"/>
        <end position="347"/>
    </location>
</feature>
<feature type="transmembrane region" description="Helical" evidence="2">
    <location>
        <begin position="412"/>
        <end position="432"/>
    </location>
</feature>
<gene>
    <name evidence="3" type="ORF">ABS767_05580</name>
</gene>
<name>A0ABW8YK35_9SPHN</name>
<dbReference type="NCBIfam" id="TIGR00792">
    <property type="entry name" value="gph"/>
    <property type="match status" value="1"/>
</dbReference>
<feature type="transmembrane region" description="Helical" evidence="2">
    <location>
        <begin position="160"/>
        <end position="182"/>
    </location>
</feature>
<dbReference type="SUPFAM" id="SSF103473">
    <property type="entry name" value="MFS general substrate transporter"/>
    <property type="match status" value="1"/>
</dbReference>
<accession>A0ABW8YK35</accession>
<dbReference type="CDD" id="cd17332">
    <property type="entry name" value="MFS_MelB_like"/>
    <property type="match status" value="1"/>
</dbReference>